<dbReference type="Gene3D" id="2.40.128.110">
    <property type="entry name" value="Lipid/polyisoprenoid-binding, YceI-like"/>
    <property type="match status" value="1"/>
</dbReference>
<keyword evidence="10" id="KW-0408">Iron</keyword>
<dbReference type="PANTHER" id="PTHR30529:SF1">
    <property type="entry name" value="CYTOCHROME B561 HOMOLOG 2"/>
    <property type="match status" value="1"/>
</dbReference>
<dbReference type="InterPro" id="IPR052168">
    <property type="entry name" value="Cytochrome_b561_oxidase"/>
</dbReference>
<evidence type="ECO:0000256" key="4">
    <source>
        <dbReference type="ARBA" id="ARBA00022475"/>
    </source>
</evidence>
<accession>A0ABW4S421</accession>
<evidence type="ECO:0000256" key="9">
    <source>
        <dbReference type="ARBA" id="ARBA00022989"/>
    </source>
</evidence>
<dbReference type="EMBL" id="JBHUGH010000006">
    <property type="protein sequence ID" value="MFD1912346.1"/>
    <property type="molecule type" value="Genomic_DNA"/>
</dbReference>
<evidence type="ECO:0000256" key="5">
    <source>
        <dbReference type="ARBA" id="ARBA00022617"/>
    </source>
</evidence>
<keyword evidence="6 13" id="KW-0812">Transmembrane</keyword>
<dbReference type="InterPro" id="IPR011577">
    <property type="entry name" value="Cyt_b561_bac/Ni-Hgenase"/>
</dbReference>
<comment type="similarity">
    <text evidence="12">Belongs to the cytochrome b561 family.</text>
</comment>
<dbReference type="InterPro" id="IPR007372">
    <property type="entry name" value="Lipid/polyisoprenoid-bd_YceI"/>
</dbReference>
<comment type="subcellular location">
    <subcellularLocation>
        <location evidence="2">Cell membrane</location>
        <topology evidence="2">Multi-pass membrane protein</topology>
    </subcellularLocation>
</comment>
<dbReference type="SMART" id="SM00867">
    <property type="entry name" value="YceI"/>
    <property type="match status" value="1"/>
</dbReference>
<keyword evidence="4" id="KW-1003">Cell membrane</keyword>
<dbReference type="SUPFAM" id="SSF101874">
    <property type="entry name" value="YceI-like"/>
    <property type="match status" value="1"/>
</dbReference>
<keyword evidence="3" id="KW-0813">Transport</keyword>
<evidence type="ECO:0000256" key="2">
    <source>
        <dbReference type="ARBA" id="ARBA00004651"/>
    </source>
</evidence>
<comment type="cofactor">
    <cofactor evidence="1">
        <name>heme b</name>
        <dbReference type="ChEBI" id="CHEBI:60344"/>
    </cofactor>
</comment>
<keyword evidence="7" id="KW-0479">Metal-binding</keyword>
<proteinExistence type="inferred from homology"/>
<evidence type="ECO:0000313" key="15">
    <source>
        <dbReference type="EMBL" id="MFD1912346.1"/>
    </source>
</evidence>
<evidence type="ECO:0000256" key="13">
    <source>
        <dbReference type="SAM" id="Phobius"/>
    </source>
</evidence>
<organism evidence="15 16">
    <name type="scientific">Halodurantibacterium flavum</name>
    <dbReference type="NCBI Taxonomy" id="1382802"/>
    <lineage>
        <taxon>Bacteria</taxon>
        <taxon>Pseudomonadati</taxon>
        <taxon>Pseudomonadota</taxon>
        <taxon>Alphaproteobacteria</taxon>
        <taxon>Rhodobacterales</taxon>
        <taxon>Paracoccaceae</taxon>
        <taxon>Halodurantibacterium</taxon>
    </lineage>
</organism>
<keyword evidence="16" id="KW-1185">Reference proteome</keyword>
<dbReference type="Gene3D" id="1.20.950.20">
    <property type="entry name" value="Transmembrane di-heme cytochromes, Chain C"/>
    <property type="match status" value="1"/>
</dbReference>
<feature type="transmembrane region" description="Helical" evidence="13">
    <location>
        <begin position="23"/>
        <end position="41"/>
    </location>
</feature>
<dbReference type="Pfam" id="PF04264">
    <property type="entry name" value="YceI"/>
    <property type="match status" value="1"/>
</dbReference>
<evidence type="ECO:0000256" key="11">
    <source>
        <dbReference type="ARBA" id="ARBA00023136"/>
    </source>
</evidence>
<dbReference type="InterPro" id="IPR016174">
    <property type="entry name" value="Di-haem_cyt_TM"/>
</dbReference>
<name>A0ABW4S421_9RHOB</name>
<evidence type="ECO:0000256" key="10">
    <source>
        <dbReference type="ARBA" id="ARBA00023004"/>
    </source>
</evidence>
<feature type="domain" description="Lipid/polyisoprenoid-binding YceI-like" evidence="14">
    <location>
        <begin position="242"/>
        <end position="400"/>
    </location>
</feature>
<evidence type="ECO:0000256" key="1">
    <source>
        <dbReference type="ARBA" id="ARBA00001970"/>
    </source>
</evidence>
<reference evidence="16" key="1">
    <citation type="journal article" date="2019" name="Int. J. Syst. Evol. Microbiol.">
        <title>The Global Catalogue of Microorganisms (GCM) 10K type strain sequencing project: providing services to taxonomists for standard genome sequencing and annotation.</title>
        <authorList>
            <consortium name="The Broad Institute Genomics Platform"/>
            <consortium name="The Broad Institute Genome Sequencing Center for Infectious Disease"/>
            <person name="Wu L."/>
            <person name="Ma J."/>
        </authorList>
    </citation>
    <scope>NUCLEOTIDE SEQUENCE [LARGE SCALE GENOMIC DNA]</scope>
    <source>
        <strain evidence="16">CGMCC 4.7242</strain>
    </source>
</reference>
<keyword evidence="9 13" id="KW-1133">Transmembrane helix</keyword>
<dbReference type="SUPFAM" id="SSF81342">
    <property type="entry name" value="Transmembrane di-heme cytochromes"/>
    <property type="match status" value="1"/>
</dbReference>
<evidence type="ECO:0000259" key="14">
    <source>
        <dbReference type="SMART" id="SM00867"/>
    </source>
</evidence>
<evidence type="ECO:0000313" key="16">
    <source>
        <dbReference type="Proteomes" id="UP001597353"/>
    </source>
</evidence>
<dbReference type="Pfam" id="PF01292">
    <property type="entry name" value="Ni_hydr_CYTB"/>
    <property type="match status" value="1"/>
</dbReference>
<evidence type="ECO:0000256" key="6">
    <source>
        <dbReference type="ARBA" id="ARBA00022692"/>
    </source>
</evidence>
<keyword evidence="5" id="KW-0349">Heme</keyword>
<feature type="transmembrane region" description="Helical" evidence="13">
    <location>
        <begin position="61"/>
        <end position="81"/>
    </location>
</feature>
<evidence type="ECO:0000256" key="12">
    <source>
        <dbReference type="ARBA" id="ARBA00037975"/>
    </source>
</evidence>
<comment type="caution">
    <text evidence="15">The sequence shown here is derived from an EMBL/GenBank/DDBJ whole genome shotgun (WGS) entry which is preliminary data.</text>
</comment>
<dbReference type="Proteomes" id="UP001597353">
    <property type="component" value="Unassembled WGS sequence"/>
</dbReference>
<evidence type="ECO:0000256" key="7">
    <source>
        <dbReference type="ARBA" id="ARBA00022723"/>
    </source>
</evidence>
<feature type="transmembrane region" description="Helical" evidence="13">
    <location>
        <begin position="195"/>
        <end position="219"/>
    </location>
</feature>
<dbReference type="InterPro" id="IPR036761">
    <property type="entry name" value="TTHA0802/YceI-like_sf"/>
</dbReference>
<dbReference type="RefSeq" id="WP_390260902.1">
    <property type="nucleotide sequence ID" value="NZ_JBHUGH010000006.1"/>
</dbReference>
<protein>
    <submittedName>
        <fullName evidence="15">Cytochrome b/b6 domain-containing protein</fullName>
    </submittedName>
</protein>
<feature type="transmembrane region" description="Helical" evidence="13">
    <location>
        <begin position="102"/>
        <end position="133"/>
    </location>
</feature>
<feature type="transmembrane region" description="Helical" evidence="13">
    <location>
        <begin position="153"/>
        <end position="175"/>
    </location>
</feature>
<evidence type="ECO:0000256" key="8">
    <source>
        <dbReference type="ARBA" id="ARBA00022982"/>
    </source>
</evidence>
<sequence>MTPTNVTTLGNTVQDFGAVARTFHWLTALLILTAFPLGFIAEKWPMANETELATKVALFSLHKTLGVAAFLVALLRILWALTQPKPAPLHPDRRAETLVADIVHWALYLSLMLVPLTGWVHHAATTGFAPIWWPFGQGLPFVPQDETVSAVAGALHGVFIWILLAAIVLHVAGALKHHLIDRDATLRRMLRGGFVAAPATAARHGLAPALAAVLIYVAASAGALALMRQDNVMTALGPVETGWQVEDGTLAITIRQMGAEVTGSFESWTAAITFDETLIDGSHGRADVQVAIESLRLGSVTAQAMGADFFDAANHPTARFEADILPDGPDGDSYVARGTLDLRGVTVPVDLPFTLRIDGDRAEMEGALTLDRMAFGIGASQPAEGTLGHAVVVDVTLTATRTD</sequence>
<keyword evidence="11 13" id="KW-0472">Membrane</keyword>
<keyword evidence="8" id="KW-0249">Electron transport</keyword>
<evidence type="ECO:0000256" key="3">
    <source>
        <dbReference type="ARBA" id="ARBA00022448"/>
    </source>
</evidence>
<dbReference type="PANTHER" id="PTHR30529">
    <property type="entry name" value="CYTOCHROME B561"/>
    <property type="match status" value="1"/>
</dbReference>
<gene>
    <name evidence="15" type="ORF">ACFSGJ_08970</name>
</gene>